<name>A0A2M4DGH7_ANODA</name>
<reference evidence="2" key="1">
    <citation type="submission" date="2018-01" db="EMBL/GenBank/DDBJ databases">
        <title>An insight into the sialome of Amazonian anophelines.</title>
        <authorList>
            <person name="Ribeiro J.M."/>
            <person name="Scarpassa V."/>
            <person name="Calvo E."/>
        </authorList>
    </citation>
    <scope>NUCLEOTIDE SEQUENCE</scope>
</reference>
<evidence type="ECO:0000313" key="2">
    <source>
        <dbReference type="EMBL" id="MBW76643.1"/>
    </source>
</evidence>
<organism evidence="2">
    <name type="scientific">Anopheles darlingi</name>
    <name type="common">Mosquito</name>
    <dbReference type="NCBI Taxonomy" id="43151"/>
    <lineage>
        <taxon>Eukaryota</taxon>
        <taxon>Metazoa</taxon>
        <taxon>Ecdysozoa</taxon>
        <taxon>Arthropoda</taxon>
        <taxon>Hexapoda</taxon>
        <taxon>Insecta</taxon>
        <taxon>Pterygota</taxon>
        <taxon>Neoptera</taxon>
        <taxon>Endopterygota</taxon>
        <taxon>Diptera</taxon>
        <taxon>Nematocera</taxon>
        <taxon>Culicoidea</taxon>
        <taxon>Culicidae</taxon>
        <taxon>Anophelinae</taxon>
        <taxon>Anopheles</taxon>
    </lineage>
</organism>
<proteinExistence type="predicted"/>
<protein>
    <submittedName>
        <fullName evidence="2">Putative secreted protein</fullName>
    </submittedName>
</protein>
<feature type="chain" id="PRO_5014941294" evidence="1">
    <location>
        <begin position="20"/>
        <end position="78"/>
    </location>
</feature>
<accession>A0A2M4DGH7</accession>
<feature type="signal peptide" evidence="1">
    <location>
        <begin position="1"/>
        <end position="19"/>
    </location>
</feature>
<keyword evidence="1" id="KW-0732">Signal</keyword>
<dbReference type="EMBL" id="GGFL01012465">
    <property type="protein sequence ID" value="MBW76643.1"/>
    <property type="molecule type" value="Transcribed_RNA"/>
</dbReference>
<evidence type="ECO:0000256" key="1">
    <source>
        <dbReference type="SAM" id="SignalP"/>
    </source>
</evidence>
<dbReference type="AlphaFoldDB" id="A0A2M4DGH7"/>
<sequence length="78" mass="8518">MVSAWPRAVRRNLVLLVSAAEQILPAFLVADGSDGHDKFPASSRRVLVSHVDYPLILCRVYLPGVSRIRPVPPSVMGP</sequence>